<organism evidence="5">
    <name type="scientific">hydrothermal vent metagenome</name>
    <dbReference type="NCBI Taxonomy" id="652676"/>
    <lineage>
        <taxon>unclassified sequences</taxon>
        <taxon>metagenomes</taxon>
        <taxon>ecological metagenomes</taxon>
    </lineage>
</organism>
<dbReference type="PANTHER" id="PTHR45566">
    <property type="entry name" value="HTH-TYPE TRANSCRIPTIONAL REGULATOR YHJB-RELATED"/>
    <property type="match status" value="1"/>
</dbReference>
<feature type="domain" description="Response regulatory" evidence="4">
    <location>
        <begin position="2"/>
        <end position="119"/>
    </location>
</feature>
<dbReference type="GO" id="GO:0003677">
    <property type="term" value="F:DNA binding"/>
    <property type="evidence" value="ECO:0007669"/>
    <property type="project" value="UniProtKB-KW"/>
</dbReference>
<dbReference type="InterPro" id="IPR011006">
    <property type="entry name" value="CheY-like_superfamily"/>
</dbReference>
<dbReference type="InterPro" id="IPR001789">
    <property type="entry name" value="Sig_transdc_resp-reg_receiver"/>
</dbReference>
<dbReference type="Pfam" id="PF00072">
    <property type="entry name" value="Response_reg"/>
    <property type="match status" value="1"/>
</dbReference>
<dbReference type="EMBL" id="UOFR01000083">
    <property type="protein sequence ID" value="VAX01227.1"/>
    <property type="molecule type" value="Genomic_DNA"/>
</dbReference>
<dbReference type="Pfam" id="PF00196">
    <property type="entry name" value="GerE"/>
    <property type="match status" value="1"/>
</dbReference>
<dbReference type="AlphaFoldDB" id="A0A3B1B864"/>
<sequence>MKILIADDHALFREGLRHVLDDLTDSLIVLEAVDCPSAMQHAREHSDLDLALLDLHMPGEDGFTALEFFAAHLPATPVVILSASDKHSDMQRSLDMGAMGFIPKDTSGPVMLSALNLVLSGGIYIPPSMLKTEDQTRPTTTQQNTTGLTPRQLEVLALLVEGGANKEIAHRLNLAEATVKMHVTAILRCLNVNNRTRAAHAVEQAGIHLPEIST</sequence>
<dbReference type="PRINTS" id="PR00038">
    <property type="entry name" value="HTHLUXR"/>
</dbReference>
<dbReference type="InterPro" id="IPR058245">
    <property type="entry name" value="NreC/VraR/RcsB-like_REC"/>
</dbReference>
<dbReference type="GO" id="GO:0006355">
    <property type="term" value="P:regulation of DNA-templated transcription"/>
    <property type="evidence" value="ECO:0007669"/>
    <property type="project" value="InterPro"/>
</dbReference>
<dbReference type="SUPFAM" id="SSF52172">
    <property type="entry name" value="CheY-like"/>
    <property type="match status" value="1"/>
</dbReference>
<evidence type="ECO:0000259" key="4">
    <source>
        <dbReference type="PROSITE" id="PS50110"/>
    </source>
</evidence>
<dbReference type="InterPro" id="IPR000792">
    <property type="entry name" value="Tscrpt_reg_LuxR_C"/>
</dbReference>
<dbReference type="PROSITE" id="PS50043">
    <property type="entry name" value="HTH_LUXR_2"/>
    <property type="match status" value="1"/>
</dbReference>
<keyword evidence="2" id="KW-0238">DNA-binding</keyword>
<feature type="domain" description="HTH luxR-type" evidence="3">
    <location>
        <begin position="141"/>
        <end position="206"/>
    </location>
</feature>
<dbReference type="Gene3D" id="3.40.50.2300">
    <property type="match status" value="1"/>
</dbReference>
<dbReference type="SMART" id="SM00448">
    <property type="entry name" value="REC"/>
    <property type="match status" value="1"/>
</dbReference>
<evidence type="ECO:0000313" key="5">
    <source>
        <dbReference type="EMBL" id="VAX01227.1"/>
    </source>
</evidence>
<dbReference type="InterPro" id="IPR016032">
    <property type="entry name" value="Sig_transdc_resp-reg_C-effctor"/>
</dbReference>
<evidence type="ECO:0000256" key="1">
    <source>
        <dbReference type="ARBA" id="ARBA00022553"/>
    </source>
</evidence>
<dbReference type="SUPFAM" id="SSF46894">
    <property type="entry name" value="C-terminal effector domain of the bipartite response regulators"/>
    <property type="match status" value="1"/>
</dbReference>
<dbReference type="PANTHER" id="PTHR45566:SF1">
    <property type="entry name" value="HTH-TYPE TRANSCRIPTIONAL REGULATOR YHJB-RELATED"/>
    <property type="match status" value="1"/>
</dbReference>
<evidence type="ECO:0000259" key="3">
    <source>
        <dbReference type="PROSITE" id="PS50043"/>
    </source>
</evidence>
<evidence type="ECO:0008006" key="6">
    <source>
        <dbReference type="Google" id="ProtNLM"/>
    </source>
</evidence>
<keyword evidence="1" id="KW-0597">Phosphoprotein</keyword>
<protein>
    <recommendedName>
        <fullName evidence="6">Two-component transcriptional response regulator, LuxR family</fullName>
    </recommendedName>
</protein>
<proteinExistence type="predicted"/>
<gene>
    <name evidence="5" type="ORF">MNBD_GAMMA21-1971</name>
</gene>
<name>A0A3B1B864_9ZZZZ</name>
<dbReference type="CDD" id="cd17535">
    <property type="entry name" value="REC_NarL-like"/>
    <property type="match status" value="1"/>
</dbReference>
<evidence type="ECO:0000256" key="2">
    <source>
        <dbReference type="ARBA" id="ARBA00023125"/>
    </source>
</evidence>
<dbReference type="CDD" id="cd06170">
    <property type="entry name" value="LuxR_C_like"/>
    <property type="match status" value="1"/>
</dbReference>
<reference evidence="5" key="1">
    <citation type="submission" date="2018-06" db="EMBL/GenBank/DDBJ databases">
        <authorList>
            <person name="Zhirakovskaya E."/>
        </authorList>
    </citation>
    <scope>NUCLEOTIDE SEQUENCE</scope>
</reference>
<dbReference type="InterPro" id="IPR051015">
    <property type="entry name" value="EvgA-like"/>
</dbReference>
<accession>A0A3B1B864</accession>
<dbReference type="SMART" id="SM00421">
    <property type="entry name" value="HTH_LUXR"/>
    <property type="match status" value="1"/>
</dbReference>
<dbReference type="PROSITE" id="PS50110">
    <property type="entry name" value="RESPONSE_REGULATORY"/>
    <property type="match status" value="1"/>
</dbReference>
<dbReference type="GO" id="GO:0000160">
    <property type="term" value="P:phosphorelay signal transduction system"/>
    <property type="evidence" value="ECO:0007669"/>
    <property type="project" value="InterPro"/>
</dbReference>